<keyword evidence="4" id="KW-0813">Transport</keyword>
<evidence type="ECO:0000256" key="5">
    <source>
        <dbReference type="ARBA" id="ARBA00022692"/>
    </source>
</evidence>
<comment type="cofactor">
    <cofactor evidence="1">
        <name>heme b</name>
        <dbReference type="ChEBI" id="CHEBI:60344"/>
    </cofactor>
</comment>
<evidence type="ECO:0000256" key="9">
    <source>
        <dbReference type="ARBA" id="ARBA00023136"/>
    </source>
</evidence>
<reference evidence="15" key="1">
    <citation type="journal article" date="2023" name="Mol. Biol. Evol.">
        <title>Third-Generation Sequencing Reveals the Adaptive Role of the Epigenome in Three Deep-Sea Polychaetes.</title>
        <authorList>
            <person name="Perez M."/>
            <person name="Aroh O."/>
            <person name="Sun Y."/>
            <person name="Lan Y."/>
            <person name="Juniper S.K."/>
            <person name="Young C.R."/>
            <person name="Angers B."/>
            <person name="Qian P.Y."/>
        </authorList>
    </citation>
    <scope>NUCLEOTIDE SEQUENCE</scope>
    <source>
        <strain evidence="15">P08H-3</strain>
    </source>
</reference>
<feature type="transmembrane region" description="Helical" evidence="11">
    <location>
        <begin position="476"/>
        <end position="498"/>
    </location>
</feature>
<dbReference type="InterPro" id="IPR006593">
    <property type="entry name" value="Cyt_b561/ferric_Rdtase_TM"/>
</dbReference>
<protein>
    <recommendedName>
        <fullName evidence="17">Ferric-chelate reductase 1</fullName>
    </recommendedName>
</protein>
<dbReference type="PANTHER" id="PTHR45828:SF33">
    <property type="entry name" value="DOMON DOMAIN-CONTAINING PROTEIN"/>
    <property type="match status" value="1"/>
</dbReference>
<evidence type="ECO:0000256" key="8">
    <source>
        <dbReference type="ARBA" id="ARBA00023004"/>
    </source>
</evidence>
<evidence type="ECO:0000313" key="15">
    <source>
        <dbReference type="EMBL" id="KAK2168497.1"/>
    </source>
</evidence>
<dbReference type="Proteomes" id="UP001208570">
    <property type="component" value="Unassembled WGS sequence"/>
</dbReference>
<dbReference type="CDD" id="cd08760">
    <property type="entry name" value="Cyt_b561_FRRS1_like"/>
    <property type="match status" value="1"/>
</dbReference>
<dbReference type="GO" id="GO:0016020">
    <property type="term" value="C:membrane"/>
    <property type="evidence" value="ECO:0007669"/>
    <property type="project" value="UniProtKB-SubCell"/>
</dbReference>
<dbReference type="Pfam" id="PF03188">
    <property type="entry name" value="Cytochrom_B561"/>
    <property type="match status" value="1"/>
</dbReference>
<dbReference type="InterPro" id="IPR002861">
    <property type="entry name" value="Reeler_dom"/>
</dbReference>
<feature type="transmembrane region" description="Helical" evidence="11">
    <location>
        <begin position="444"/>
        <end position="464"/>
    </location>
</feature>
<feature type="transmembrane region" description="Helical" evidence="11">
    <location>
        <begin position="510"/>
        <end position="529"/>
    </location>
</feature>
<name>A0AAD9KC92_9ANNE</name>
<keyword evidence="7 11" id="KW-1133">Transmembrane helix</keyword>
<dbReference type="InterPro" id="IPR005018">
    <property type="entry name" value="DOMON_domain"/>
</dbReference>
<evidence type="ECO:0000313" key="16">
    <source>
        <dbReference type="Proteomes" id="UP001208570"/>
    </source>
</evidence>
<evidence type="ECO:0000256" key="1">
    <source>
        <dbReference type="ARBA" id="ARBA00001970"/>
    </source>
</evidence>
<dbReference type="SMART" id="SM00665">
    <property type="entry name" value="B561"/>
    <property type="match status" value="1"/>
</dbReference>
<evidence type="ECO:0000256" key="4">
    <source>
        <dbReference type="ARBA" id="ARBA00022448"/>
    </source>
</evidence>
<keyword evidence="16" id="KW-1185">Reference proteome</keyword>
<dbReference type="Gene3D" id="2.60.40.4060">
    <property type="entry name" value="Reeler domain"/>
    <property type="match status" value="1"/>
</dbReference>
<keyword evidence="12" id="KW-0732">Signal</keyword>
<dbReference type="InterPro" id="IPR042307">
    <property type="entry name" value="Reeler_sf"/>
</dbReference>
<accession>A0AAD9KC92</accession>
<evidence type="ECO:0000259" key="13">
    <source>
        <dbReference type="PROSITE" id="PS50836"/>
    </source>
</evidence>
<dbReference type="EMBL" id="JAODUP010000016">
    <property type="protein sequence ID" value="KAK2168497.1"/>
    <property type="molecule type" value="Genomic_DNA"/>
</dbReference>
<comment type="subcellular location">
    <subcellularLocation>
        <location evidence="2">Membrane</location>
        <topology evidence="2">Multi-pass membrane protein</topology>
    </subcellularLocation>
</comment>
<dbReference type="PROSITE" id="PS50836">
    <property type="entry name" value="DOMON"/>
    <property type="match status" value="1"/>
</dbReference>
<gene>
    <name evidence="15" type="ORF">LSH36_16g03025</name>
</gene>
<dbReference type="Pfam" id="PF03351">
    <property type="entry name" value="DOMON"/>
    <property type="match status" value="1"/>
</dbReference>
<evidence type="ECO:0000256" key="2">
    <source>
        <dbReference type="ARBA" id="ARBA00004141"/>
    </source>
</evidence>
<dbReference type="CDD" id="cd08544">
    <property type="entry name" value="Reeler"/>
    <property type="match status" value="1"/>
</dbReference>
<keyword evidence="6" id="KW-0249">Electron transport</keyword>
<dbReference type="InterPro" id="IPR051237">
    <property type="entry name" value="Ferric-chelate_Red/DefProt"/>
</dbReference>
<keyword evidence="5 11" id="KW-0812">Transmembrane</keyword>
<organism evidence="15 16">
    <name type="scientific">Paralvinella palmiformis</name>
    <dbReference type="NCBI Taxonomy" id="53620"/>
    <lineage>
        <taxon>Eukaryota</taxon>
        <taxon>Metazoa</taxon>
        <taxon>Spiralia</taxon>
        <taxon>Lophotrochozoa</taxon>
        <taxon>Annelida</taxon>
        <taxon>Polychaeta</taxon>
        <taxon>Sedentaria</taxon>
        <taxon>Canalipalpata</taxon>
        <taxon>Terebellida</taxon>
        <taxon>Terebelliformia</taxon>
        <taxon>Alvinellidae</taxon>
        <taxon>Paralvinella</taxon>
    </lineage>
</organism>
<feature type="transmembrane region" description="Helical" evidence="11">
    <location>
        <begin position="371"/>
        <end position="390"/>
    </location>
</feature>
<keyword evidence="10" id="KW-0325">Glycoprotein</keyword>
<feature type="transmembrane region" description="Helical" evidence="11">
    <location>
        <begin position="411"/>
        <end position="432"/>
    </location>
</feature>
<dbReference type="SMART" id="SM00664">
    <property type="entry name" value="DoH"/>
    <property type="match status" value="1"/>
</dbReference>
<evidence type="ECO:0000256" key="3">
    <source>
        <dbReference type="ARBA" id="ARBA00009195"/>
    </source>
</evidence>
<dbReference type="PANTHER" id="PTHR45828">
    <property type="entry name" value="CYTOCHROME B561/FERRIC REDUCTASE TRANSMEMBRANE"/>
    <property type="match status" value="1"/>
</dbReference>
<comment type="caution">
    <text evidence="15">The sequence shown here is derived from an EMBL/GenBank/DDBJ whole genome shotgun (WGS) entry which is preliminary data.</text>
</comment>
<keyword evidence="9 11" id="KW-0472">Membrane</keyword>
<evidence type="ECO:0000256" key="6">
    <source>
        <dbReference type="ARBA" id="ARBA00022982"/>
    </source>
</evidence>
<dbReference type="Pfam" id="PF02014">
    <property type="entry name" value="Reeler"/>
    <property type="match status" value="1"/>
</dbReference>
<dbReference type="Gene3D" id="1.20.120.1770">
    <property type="match status" value="1"/>
</dbReference>
<evidence type="ECO:0000256" key="12">
    <source>
        <dbReference type="SAM" id="SignalP"/>
    </source>
</evidence>
<evidence type="ECO:0008006" key="17">
    <source>
        <dbReference type="Google" id="ProtNLM"/>
    </source>
</evidence>
<comment type="similarity">
    <text evidence="3">Belongs to the FRRS1 family.</text>
</comment>
<evidence type="ECO:0000256" key="10">
    <source>
        <dbReference type="ARBA" id="ARBA00023180"/>
    </source>
</evidence>
<evidence type="ECO:0000256" key="11">
    <source>
        <dbReference type="SAM" id="Phobius"/>
    </source>
</evidence>
<dbReference type="PROSITE" id="PS50939">
    <property type="entry name" value="CYTOCHROME_B561"/>
    <property type="match status" value="1"/>
</dbReference>
<evidence type="ECO:0000256" key="7">
    <source>
        <dbReference type="ARBA" id="ARBA00022989"/>
    </source>
</evidence>
<evidence type="ECO:0000259" key="14">
    <source>
        <dbReference type="PROSITE" id="PS50939"/>
    </source>
</evidence>
<feature type="domain" description="DOMON" evidence="13">
    <location>
        <begin position="205"/>
        <end position="322"/>
    </location>
</feature>
<dbReference type="CDD" id="cd09628">
    <property type="entry name" value="DOMON_SDR_2_like"/>
    <property type="match status" value="1"/>
</dbReference>
<feature type="chain" id="PRO_5041950569" description="Ferric-chelate reductase 1" evidence="12">
    <location>
        <begin position="24"/>
        <end position="597"/>
    </location>
</feature>
<feature type="transmembrane region" description="Helical" evidence="11">
    <location>
        <begin position="576"/>
        <end position="596"/>
    </location>
</feature>
<sequence length="597" mass="67084">MLTHSIVSVILPLLLILIPTTESFSTGAPDKKDVCRTMTPGHTAGPQTRRAPYKIIVDKDTYGLKDNVLKVTILSTTDKLFKGFMIQARRINPNLTLAEREEPVGYFDLADGLQTICGGTDGQGNVLTHTGGIPGSGQLKSQLTVKWTATRLYGHIEFRATIVKDYDTYWIGEKPPRLLFNLDLTPCGSTKGCYRYPPKCTEQTCEMVVTWKNEGQSIAFEMSGNSDGWVAVGFSEDKKMGKDDVVECIWNEEKSIVEVKKSRNIEGSKSNVPVTLTSGLTKMDGFRSAGRIQCRFNLAKMVQGSSSFDISENTYHILLARGPVDDKGNKAIHEMEPGKYPYVSPKKVSLVMIEDITETARYPLVKAHACLMLVAWMMCASTAILMAKYYKPMWPNDRLCRERVWFSVHRGCQITNLFCTVIAFILIFIHVRGYSWMPDLPAKAHPPLGIVTAILCVLNPFIALCRCNPKSSKRPIFNWIHWFIGTVGMVLATPTIFIGLNLPKAHVPWWATWVMVAFMLFHLVIELILEIHGCMNSKKQKVHNEEFELRKKNDTRGEYYGLEPEPVGKRFKRTVLSVYLFVVIILGLVMIITVAVG</sequence>
<keyword evidence="8" id="KW-0408">Iron</keyword>
<proteinExistence type="inferred from homology"/>
<feature type="signal peptide" evidence="12">
    <location>
        <begin position="1"/>
        <end position="23"/>
    </location>
</feature>
<feature type="domain" description="Cytochrome b561" evidence="14">
    <location>
        <begin position="334"/>
        <end position="535"/>
    </location>
</feature>
<dbReference type="AlphaFoldDB" id="A0AAD9KC92"/>